<proteinExistence type="predicted"/>
<protein>
    <submittedName>
        <fullName evidence="2">Uncharacterized protein</fullName>
    </submittedName>
</protein>
<name>A0A3M9XY42_9PEZI</name>
<dbReference type="AlphaFoldDB" id="A0A3M9XY42"/>
<reference evidence="2 3" key="1">
    <citation type="submission" date="2018-10" db="EMBL/GenBank/DDBJ databases">
        <title>Genome sequence of Verticillium nonalfalfae VnAa140.</title>
        <authorList>
            <person name="Stajich J.E."/>
            <person name="Kasson M.T."/>
        </authorList>
    </citation>
    <scope>NUCLEOTIDE SEQUENCE [LARGE SCALE GENOMIC DNA]</scope>
    <source>
        <strain evidence="2 3">VnAa140</strain>
    </source>
</reference>
<evidence type="ECO:0000313" key="3">
    <source>
        <dbReference type="Proteomes" id="UP000267145"/>
    </source>
</evidence>
<comment type="caution">
    <text evidence="2">The sequence shown here is derived from an EMBL/GenBank/DDBJ whole genome shotgun (WGS) entry which is preliminary data.</text>
</comment>
<dbReference type="RefSeq" id="XP_028490156.1">
    <property type="nucleotide sequence ID" value="XM_028638916.1"/>
</dbReference>
<organism evidence="2 3">
    <name type="scientific">Verticillium nonalfalfae</name>
    <dbReference type="NCBI Taxonomy" id="1051616"/>
    <lineage>
        <taxon>Eukaryota</taxon>
        <taxon>Fungi</taxon>
        <taxon>Dikarya</taxon>
        <taxon>Ascomycota</taxon>
        <taxon>Pezizomycotina</taxon>
        <taxon>Sordariomycetes</taxon>
        <taxon>Hypocreomycetidae</taxon>
        <taxon>Glomerellales</taxon>
        <taxon>Plectosphaerellaceae</taxon>
        <taxon>Verticillium</taxon>
    </lineage>
</organism>
<keyword evidence="3" id="KW-1185">Reference proteome</keyword>
<sequence>MAEVIGIVSGSLAFAEATAGSVRGIIRLRQLWNDVKDVPRAIEELMTQIEGLDHILWSLERNCNDETLFLSSADDEMLKKSTHYCRQTLNQFTRLVDDLTFDVKAARGFSRRTKAKLMVVLSKSTLAQYEQRMRDAILNLGIAQSFCTQELVKTNIKLAIETKMVLTQGYTNAHVSTASVGAARDEKSILWKAGPDSMSKSRSLSIWKPRPFPKAGPFGRFSYETLDNESEVDDAYQSAPHSRYAIHVQLPSWLFCKAWDYQVSKSAAGWQTNLQVWNIRPDSSLVFQYAFDGEIELLRKMFNKGLASPFDRTDTGLTLLHEATMTYSIELVKALVTMGVDAFALNHMGNSALHTVGYLFPRRVVFGWTEPTTLAEPKLLELRYGPRPEDWDLIWDMDVEEFAGDFWEMIDEMPLPMPGAWVDD</sequence>
<dbReference type="InterPro" id="IPR002110">
    <property type="entry name" value="Ankyrin_rpt"/>
</dbReference>
<gene>
    <name evidence="2" type="ORF">D7B24_004751</name>
</gene>
<dbReference type="InterPro" id="IPR036770">
    <property type="entry name" value="Ankyrin_rpt-contain_sf"/>
</dbReference>
<dbReference type="Gene3D" id="1.25.40.20">
    <property type="entry name" value="Ankyrin repeat-containing domain"/>
    <property type="match status" value="1"/>
</dbReference>
<keyword evidence="1" id="KW-0040">ANK repeat</keyword>
<feature type="repeat" description="ANK" evidence="1">
    <location>
        <begin position="315"/>
        <end position="347"/>
    </location>
</feature>
<evidence type="ECO:0000313" key="2">
    <source>
        <dbReference type="EMBL" id="RNJ51998.1"/>
    </source>
</evidence>
<dbReference type="GeneID" id="39608440"/>
<dbReference type="PROSITE" id="PS50088">
    <property type="entry name" value="ANK_REPEAT"/>
    <property type="match status" value="1"/>
</dbReference>
<dbReference type="SUPFAM" id="SSF48403">
    <property type="entry name" value="Ankyrin repeat"/>
    <property type="match status" value="1"/>
</dbReference>
<dbReference type="STRING" id="1051616.A0A3M9XY42"/>
<dbReference type="EMBL" id="RBVV01000274">
    <property type="protein sequence ID" value="RNJ51998.1"/>
    <property type="molecule type" value="Genomic_DNA"/>
</dbReference>
<accession>A0A3M9XY42</accession>
<evidence type="ECO:0000256" key="1">
    <source>
        <dbReference type="PROSITE-ProRule" id="PRU00023"/>
    </source>
</evidence>
<dbReference type="Proteomes" id="UP000267145">
    <property type="component" value="Unassembled WGS sequence"/>
</dbReference>